<sequence>MSEKSAKHQPVRGLAKSVAADIGTRTNATVAGLLALAGVTGLAGGFEEAAPEQVVTATETAEPQELDVSPLTVQVQRTYVLDGARVVHMRLTNTAERPIYAVQWHQAFDLEDSASEEQPKFQKIDARLTSDEDFESVPLPDNQLLNPGVPQDIALVFSGEDAGDTLVVWSMEYRKSFLDGDKTWFAKERVAEVELR</sequence>
<comment type="caution">
    <text evidence="1">The sequence shown here is derived from an EMBL/GenBank/DDBJ whole genome shotgun (WGS) entry which is preliminary data.</text>
</comment>
<dbReference type="AlphaFoldDB" id="A0A7W2ECB0"/>
<keyword evidence="2" id="KW-1185">Reference proteome</keyword>
<protein>
    <recommendedName>
        <fullName evidence="3">DUF5067 domain-containing protein</fullName>
    </recommendedName>
</protein>
<accession>A0A7W2ECB0</accession>
<reference evidence="1 2" key="1">
    <citation type="submission" date="2020-07" db="EMBL/GenBank/DDBJ databases">
        <title>Draft genome and description of Corynebacterium haemomassiliense strain Marseile-Q3615 sp. nov.</title>
        <authorList>
            <person name="Boxberger M."/>
            <person name="La Scola B."/>
        </authorList>
    </citation>
    <scope>NUCLEOTIDE SEQUENCE [LARGE SCALE GENOMIC DNA]</scope>
    <source>
        <strain evidence="1 2">Marseille-Q3615</strain>
    </source>
</reference>
<proteinExistence type="predicted"/>
<evidence type="ECO:0008006" key="3">
    <source>
        <dbReference type="Google" id="ProtNLM"/>
    </source>
</evidence>
<gene>
    <name evidence="1" type="ORF">H0193_09925</name>
</gene>
<dbReference type="RefSeq" id="WP_181889779.1">
    <property type="nucleotide sequence ID" value="NZ_CP170998.1"/>
</dbReference>
<dbReference type="EMBL" id="JACDTZ010000002">
    <property type="protein sequence ID" value="MBA5245113.1"/>
    <property type="molecule type" value="Genomic_DNA"/>
</dbReference>
<evidence type="ECO:0000313" key="1">
    <source>
        <dbReference type="EMBL" id="MBA5245113.1"/>
    </source>
</evidence>
<dbReference type="Proteomes" id="UP000523682">
    <property type="component" value="Unassembled WGS sequence"/>
</dbReference>
<evidence type="ECO:0000313" key="2">
    <source>
        <dbReference type="Proteomes" id="UP000523682"/>
    </source>
</evidence>
<organism evidence="1 2">
    <name type="scientific">Corynebacterium haemomassiliense</name>
    <dbReference type="NCBI Taxonomy" id="2754726"/>
    <lineage>
        <taxon>Bacteria</taxon>
        <taxon>Bacillati</taxon>
        <taxon>Actinomycetota</taxon>
        <taxon>Actinomycetes</taxon>
        <taxon>Mycobacteriales</taxon>
        <taxon>Corynebacteriaceae</taxon>
        <taxon>Corynebacterium</taxon>
    </lineage>
</organism>
<name>A0A7W2ECB0_9CORY</name>